<dbReference type="AlphaFoldDB" id="A0A409V934"/>
<dbReference type="OrthoDB" id="3263613at2759"/>
<feature type="region of interest" description="Disordered" evidence="1">
    <location>
        <begin position="83"/>
        <end position="103"/>
    </location>
</feature>
<reference evidence="2 3" key="1">
    <citation type="journal article" date="2018" name="Evol. Lett.">
        <title>Horizontal gene cluster transfer increased hallucinogenic mushroom diversity.</title>
        <authorList>
            <person name="Reynolds H.T."/>
            <person name="Vijayakumar V."/>
            <person name="Gluck-Thaler E."/>
            <person name="Korotkin H.B."/>
            <person name="Matheny P.B."/>
            <person name="Slot J.C."/>
        </authorList>
    </citation>
    <scope>NUCLEOTIDE SEQUENCE [LARGE SCALE GENOMIC DNA]</scope>
    <source>
        <strain evidence="2 3">2629</strain>
    </source>
</reference>
<evidence type="ECO:0000313" key="2">
    <source>
        <dbReference type="EMBL" id="PPQ63154.1"/>
    </source>
</evidence>
<feature type="compositionally biased region" description="Polar residues" evidence="1">
    <location>
        <begin position="21"/>
        <end position="38"/>
    </location>
</feature>
<name>A0A409V934_9AGAR</name>
<sequence>MPPTLRSAQNSPSGKVVKSDQPATSSPATTPSRKTPQCSHCKRPRAGHPRSGCPYTSSPADRNVDDAIISGALQSLNLKAHEGTMGEEQKPPMPNRRHQPAPLERTRTQLSLTTTSNEILGHLSQSGLFDDQTEGDSHELKGKVIKLVRWEDAVNPTPKVTQPLKSRFPSRSPMPGTLIPPSPFSSFDSVQGEISTQTSVEHACHEQQVPVTPQPAQARPLARSMSAVERDIFIAKLTCETPATVYVVPKADVDSIMKEAKSLKFFTAHITNESDHIDDQALLILGRTESAVQTLLDKIEAEHSKLSMKQHQSKGPGSNYRVMAGSALVGAVGAWAGLAFS</sequence>
<proteinExistence type="predicted"/>
<dbReference type="EMBL" id="NHTK01006130">
    <property type="protein sequence ID" value="PPQ63154.1"/>
    <property type="molecule type" value="Genomic_DNA"/>
</dbReference>
<gene>
    <name evidence="2" type="ORF">CVT24_005794</name>
</gene>
<comment type="caution">
    <text evidence="2">The sequence shown here is derived from an EMBL/GenBank/DDBJ whole genome shotgun (WGS) entry which is preliminary data.</text>
</comment>
<feature type="compositionally biased region" description="Polar residues" evidence="1">
    <location>
        <begin position="1"/>
        <end position="13"/>
    </location>
</feature>
<organism evidence="2 3">
    <name type="scientific">Panaeolus cyanescens</name>
    <dbReference type="NCBI Taxonomy" id="181874"/>
    <lineage>
        <taxon>Eukaryota</taxon>
        <taxon>Fungi</taxon>
        <taxon>Dikarya</taxon>
        <taxon>Basidiomycota</taxon>
        <taxon>Agaricomycotina</taxon>
        <taxon>Agaricomycetes</taxon>
        <taxon>Agaricomycetidae</taxon>
        <taxon>Agaricales</taxon>
        <taxon>Agaricineae</taxon>
        <taxon>Galeropsidaceae</taxon>
        <taxon>Panaeolus</taxon>
    </lineage>
</organism>
<dbReference type="InParanoid" id="A0A409V934"/>
<evidence type="ECO:0000256" key="1">
    <source>
        <dbReference type="SAM" id="MobiDB-lite"/>
    </source>
</evidence>
<feature type="region of interest" description="Disordered" evidence="1">
    <location>
        <begin position="1"/>
        <end position="67"/>
    </location>
</feature>
<keyword evidence="3" id="KW-1185">Reference proteome</keyword>
<evidence type="ECO:0000313" key="3">
    <source>
        <dbReference type="Proteomes" id="UP000284842"/>
    </source>
</evidence>
<dbReference type="Proteomes" id="UP000284842">
    <property type="component" value="Unassembled WGS sequence"/>
</dbReference>
<accession>A0A409V934</accession>
<protein>
    <submittedName>
        <fullName evidence="2">Uncharacterized protein</fullName>
    </submittedName>
</protein>